<gene>
    <name evidence="3" type="ORF">J8A68_005937</name>
</gene>
<feature type="region of interest" description="Disordered" evidence="1">
    <location>
        <begin position="291"/>
        <end position="311"/>
    </location>
</feature>
<dbReference type="GeneID" id="73472737"/>
<accession>A0A8J5QFJ4</accession>
<evidence type="ECO:0000313" key="4">
    <source>
        <dbReference type="Proteomes" id="UP000694255"/>
    </source>
</evidence>
<dbReference type="Proteomes" id="UP000694255">
    <property type="component" value="Unassembled WGS sequence"/>
</dbReference>
<feature type="transmembrane region" description="Helical" evidence="2">
    <location>
        <begin position="91"/>
        <end position="121"/>
    </location>
</feature>
<keyword evidence="2" id="KW-1133">Transmembrane helix</keyword>
<evidence type="ECO:0000256" key="2">
    <source>
        <dbReference type="SAM" id="Phobius"/>
    </source>
</evidence>
<reference evidence="3 4" key="1">
    <citation type="journal article" date="2021" name="DNA Res.">
        <title>Genome analysis of Candida subhashii reveals its hybrid nature and dual mitochondrial genome conformations.</title>
        <authorList>
            <person name="Mixao V."/>
            <person name="Hegedusova E."/>
            <person name="Saus E."/>
            <person name="Pryszcz L.P."/>
            <person name="Cillingova A."/>
            <person name="Nosek J."/>
            <person name="Gabaldon T."/>
        </authorList>
    </citation>
    <scope>NUCLEOTIDE SEQUENCE [LARGE SCALE GENOMIC DNA]</scope>
    <source>
        <strain evidence="3 4">CBS 10753</strain>
    </source>
</reference>
<keyword evidence="2" id="KW-0812">Transmembrane</keyword>
<dbReference type="OrthoDB" id="272778at2759"/>
<dbReference type="AlphaFoldDB" id="A0A8J5QFJ4"/>
<proteinExistence type="predicted"/>
<comment type="caution">
    <text evidence="3">The sequence shown here is derived from an EMBL/GenBank/DDBJ whole genome shotgun (WGS) entry which is preliminary data.</text>
</comment>
<protein>
    <submittedName>
        <fullName evidence="3">Uncharacterized protein</fullName>
    </submittedName>
</protein>
<evidence type="ECO:0000256" key="1">
    <source>
        <dbReference type="SAM" id="MobiDB-lite"/>
    </source>
</evidence>
<sequence length="340" mass="39000">MSQLTPIPGFINTSVTRSICVFSTIIVLSISVLETKHYVRLIIDPYIIEYMQYWRIAAYQLSVINESDYLLTILLWLQFKVLERFFGSKKYFSIVVMFAIYNALVCFLIMTIGQLVIYYIMYYFKALISHSDPSDIHYTTTILNEVASGALGILSSLYICYVTYIPVSYRFSILLTKPRVLQDQQLQTGENRSTSKELILSNRFPVHVLYCLLFLNNGFQSIIACSVGLVVGRLYTYDLLPGCKSWSAPTFLFKLFVNPVKKINSISNAIIRRVSGNYQPLNATSNIQVTTVQERGEERATEEPEDADDVLDEAQQRENQIRAENPVRPLGRQFLDTFRT</sequence>
<keyword evidence="2" id="KW-0472">Membrane</keyword>
<keyword evidence="4" id="KW-1185">Reference proteome</keyword>
<organism evidence="3 4">
    <name type="scientific">[Candida] subhashii</name>
    <dbReference type="NCBI Taxonomy" id="561895"/>
    <lineage>
        <taxon>Eukaryota</taxon>
        <taxon>Fungi</taxon>
        <taxon>Dikarya</taxon>
        <taxon>Ascomycota</taxon>
        <taxon>Saccharomycotina</taxon>
        <taxon>Pichiomycetes</taxon>
        <taxon>Debaryomycetaceae</taxon>
        <taxon>Spathaspora</taxon>
    </lineage>
</organism>
<feature type="transmembrane region" description="Helical" evidence="2">
    <location>
        <begin position="207"/>
        <end position="231"/>
    </location>
</feature>
<feature type="transmembrane region" description="Helical" evidence="2">
    <location>
        <begin position="142"/>
        <end position="164"/>
    </location>
</feature>
<dbReference type="RefSeq" id="XP_049260751.1">
    <property type="nucleotide sequence ID" value="XM_049410057.1"/>
</dbReference>
<feature type="transmembrane region" description="Helical" evidence="2">
    <location>
        <begin position="15"/>
        <end position="35"/>
    </location>
</feature>
<evidence type="ECO:0000313" key="3">
    <source>
        <dbReference type="EMBL" id="KAG7660518.1"/>
    </source>
</evidence>
<name>A0A8J5QFJ4_9ASCO</name>
<dbReference type="EMBL" id="JAGSYN010000277">
    <property type="protein sequence ID" value="KAG7660518.1"/>
    <property type="molecule type" value="Genomic_DNA"/>
</dbReference>